<reference evidence="1" key="1">
    <citation type="journal article" date="2014" name="Int. J. Syst. Evol. Microbiol.">
        <title>Complete genome sequence of Corynebacterium casei LMG S-19264T (=DSM 44701T), isolated from a smear-ripened cheese.</title>
        <authorList>
            <consortium name="US DOE Joint Genome Institute (JGI-PGF)"/>
            <person name="Walter F."/>
            <person name="Albersmeier A."/>
            <person name="Kalinowski J."/>
            <person name="Ruckert C."/>
        </authorList>
    </citation>
    <scope>NUCLEOTIDE SEQUENCE</scope>
    <source>
        <strain evidence="1">CGMCC 1.15425</strain>
    </source>
</reference>
<comment type="caution">
    <text evidence="1">The sequence shown here is derived from an EMBL/GenBank/DDBJ whole genome shotgun (WGS) entry which is preliminary data.</text>
</comment>
<organism evidence="1 2">
    <name type="scientific">Pseudohongiella nitratireducens</name>
    <dbReference type="NCBI Taxonomy" id="1768907"/>
    <lineage>
        <taxon>Bacteria</taxon>
        <taxon>Pseudomonadati</taxon>
        <taxon>Pseudomonadota</taxon>
        <taxon>Gammaproteobacteria</taxon>
        <taxon>Pseudomonadales</taxon>
        <taxon>Pseudohongiellaceae</taxon>
        <taxon>Pseudohongiella</taxon>
    </lineage>
</organism>
<evidence type="ECO:0000313" key="2">
    <source>
        <dbReference type="Proteomes" id="UP000627715"/>
    </source>
</evidence>
<evidence type="ECO:0000313" key="1">
    <source>
        <dbReference type="EMBL" id="GGG58667.1"/>
    </source>
</evidence>
<dbReference type="EMBL" id="BMIY01000006">
    <property type="protein sequence ID" value="GGG58667.1"/>
    <property type="molecule type" value="Genomic_DNA"/>
</dbReference>
<accession>A0A917GVT3</accession>
<gene>
    <name evidence="1" type="ORF">GCM10011403_14990</name>
</gene>
<reference evidence="1" key="2">
    <citation type="submission" date="2020-09" db="EMBL/GenBank/DDBJ databases">
        <authorList>
            <person name="Sun Q."/>
            <person name="Zhou Y."/>
        </authorList>
    </citation>
    <scope>NUCLEOTIDE SEQUENCE</scope>
    <source>
        <strain evidence="1">CGMCC 1.15425</strain>
    </source>
</reference>
<proteinExistence type="predicted"/>
<dbReference type="Gene3D" id="3.40.630.30">
    <property type="match status" value="1"/>
</dbReference>
<dbReference type="InterPro" id="IPR007434">
    <property type="entry name" value="FemAB-like"/>
</dbReference>
<dbReference type="PANTHER" id="PTHR47017:SF1">
    <property type="entry name" value="ACYL-COA"/>
    <property type="match status" value="1"/>
</dbReference>
<dbReference type="InterPro" id="IPR016181">
    <property type="entry name" value="Acyl_CoA_acyltransferase"/>
</dbReference>
<dbReference type="AlphaFoldDB" id="A0A917GVT3"/>
<protein>
    <recommendedName>
        <fullName evidence="3">N-acetyltransferase</fullName>
    </recommendedName>
</protein>
<name>A0A917GVT3_9GAMM</name>
<dbReference type="SUPFAM" id="SSF55729">
    <property type="entry name" value="Acyl-CoA N-acyltransferases (Nat)"/>
    <property type="match status" value="1"/>
</dbReference>
<sequence>MPIVEEVNAISEIPEALWQTLAPTPYPFLQRGFLQALEDSHSVSASTGWKPRHLLVKDGATLLAFLPMYEKSHSYGEYVFDWAWADAYQRHGFPYYPKLVTAIPFTPVAGPRWLLQPGVDPKEILTLLLNKISEISDAERISGWHVLFPDDSVVSALSKQPLIERNACQYRWHNAGYNSFDDFLAVLSSRKRKNLRKERRDVQAQGFTFHTVAGKDMTPELWQHFYRFYQSTYMIRGMQGYLTPSFFTLIQEGIPDSFFLVFAELDQTLVAGAIFFTGEDTLYGRYWGCDADYMNLHFETCYYQGIDYCINNNITVFDAGAQGEHKLKRGFYPVITKSFHQIAHSGFAEAIASFCYEEKDHVSTYAQEAETLLPYKKDH</sequence>
<dbReference type="PANTHER" id="PTHR47017">
    <property type="entry name" value="ACYL-COA"/>
    <property type="match status" value="1"/>
</dbReference>
<evidence type="ECO:0008006" key="3">
    <source>
        <dbReference type="Google" id="ProtNLM"/>
    </source>
</evidence>
<dbReference type="RefSeq" id="WP_068811920.1">
    <property type="nucleotide sequence ID" value="NZ_BMIY01000006.1"/>
</dbReference>
<dbReference type="OrthoDB" id="9776898at2"/>
<dbReference type="Proteomes" id="UP000627715">
    <property type="component" value="Unassembled WGS sequence"/>
</dbReference>
<dbReference type="Pfam" id="PF04339">
    <property type="entry name" value="FemAB_like"/>
    <property type="match status" value="1"/>
</dbReference>
<keyword evidence="2" id="KW-1185">Reference proteome</keyword>